<proteinExistence type="predicted"/>
<dbReference type="EMBL" id="ML977557">
    <property type="protein sequence ID" value="KAF2007582.1"/>
    <property type="molecule type" value="Genomic_DNA"/>
</dbReference>
<evidence type="ECO:0008006" key="5">
    <source>
        <dbReference type="Google" id="ProtNLM"/>
    </source>
</evidence>
<dbReference type="Proteomes" id="UP000799779">
    <property type="component" value="Unassembled WGS sequence"/>
</dbReference>
<reference evidence="3" key="1">
    <citation type="journal article" date="2020" name="Stud. Mycol.">
        <title>101 Dothideomycetes genomes: a test case for predicting lifestyles and emergence of pathogens.</title>
        <authorList>
            <person name="Haridas S."/>
            <person name="Albert R."/>
            <person name="Binder M."/>
            <person name="Bloem J."/>
            <person name="Labutti K."/>
            <person name="Salamov A."/>
            <person name="Andreopoulos B."/>
            <person name="Baker S."/>
            <person name="Barry K."/>
            <person name="Bills G."/>
            <person name="Bluhm B."/>
            <person name="Cannon C."/>
            <person name="Castanera R."/>
            <person name="Culley D."/>
            <person name="Daum C."/>
            <person name="Ezra D."/>
            <person name="Gonzalez J."/>
            <person name="Henrissat B."/>
            <person name="Kuo A."/>
            <person name="Liang C."/>
            <person name="Lipzen A."/>
            <person name="Lutzoni F."/>
            <person name="Magnuson J."/>
            <person name="Mondo S."/>
            <person name="Nolan M."/>
            <person name="Ohm R."/>
            <person name="Pangilinan J."/>
            <person name="Park H.-J."/>
            <person name="Ramirez L."/>
            <person name="Alfaro M."/>
            <person name="Sun H."/>
            <person name="Tritt A."/>
            <person name="Yoshinaga Y."/>
            <person name="Zwiers L.-H."/>
            <person name="Turgeon B."/>
            <person name="Goodwin S."/>
            <person name="Spatafora J."/>
            <person name="Crous P."/>
            <person name="Grigoriev I."/>
        </authorList>
    </citation>
    <scope>NUCLEOTIDE SEQUENCE</scope>
    <source>
        <strain evidence="3">CBS 123094</strain>
    </source>
</reference>
<evidence type="ECO:0000256" key="2">
    <source>
        <dbReference type="SAM" id="SignalP"/>
    </source>
</evidence>
<accession>A0A6A5X3S9</accession>
<sequence>MEHILTLILLVLCTAPTTVLSTATLQLRILSNPHFNETLSAPGRLQRVQKRQITSVVSTCGYYNGNIKSSRTADSGFGCRVDTSNGLWGLCPTTVITATDCGLAGYCFDEHSCRNGCGRLSSRQEITTLTCGKKGFCSTALLINGPDQSFEYIACGAANTVQSLLAVPNAIEASTTPTSVASSSTPFAISSLTTASSYTSTTSTDVPTPPTRLSTAAVIALSTSASNVTPAGPTALNVGAIVGGTIAGLVVICGTILGLFIIRRNRQSSPAVYVPTHNQEEYTGTVGFGGYNNSEVSGKPLGWDSSYGPVEMNVNANGEVSPVELPGNNIINEPRSEVLGAKQ</sequence>
<dbReference type="OrthoDB" id="3547571at2759"/>
<feature type="chain" id="PRO_5025564196" description="Mid2 domain-containing protein" evidence="2">
    <location>
        <begin position="22"/>
        <end position="343"/>
    </location>
</feature>
<feature type="signal peptide" evidence="2">
    <location>
        <begin position="1"/>
        <end position="21"/>
    </location>
</feature>
<evidence type="ECO:0000313" key="3">
    <source>
        <dbReference type="EMBL" id="KAF2007582.1"/>
    </source>
</evidence>
<evidence type="ECO:0000313" key="4">
    <source>
        <dbReference type="Proteomes" id="UP000799779"/>
    </source>
</evidence>
<keyword evidence="4" id="KW-1185">Reference proteome</keyword>
<feature type="transmembrane region" description="Helical" evidence="1">
    <location>
        <begin position="238"/>
        <end position="262"/>
    </location>
</feature>
<keyword evidence="1" id="KW-1133">Transmembrane helix</keyword>
<gene>
    <name evidence="3" type="ORF">P154DRAFT_593083</name>
</gene>
<keyword evidence="1" id="KW-0812">Transmembrane</keyword>
<evidence type="ECO:0000256" key="1">
    <source>
        <dbReference type="SAM" id="Phobius"/>
    </source>
</evidence>
<keyword evidence="1" id="KW-0472">Membrane</keyword>
<protein>
    <recommendedName>
        <fullName evidence="5">Mid2 domain-containing protein</fullName>
    </recommendedName>
</protein>
<dbReference type="AlphaFoldDB" id="A0A6A5X3S9"/>
<name>A0A6A5X3S9_9PLEO</name>
<keyword evidence="2" id="KW-0732">Signal</keyword>
<organism evidence="3 4">
    <name type="scientific">Amniculicola lignicola CBS 123094</name>
    <dbReference type="NCBI Taxonomy" id="1392246"/>
    <lineage>
        <taxon>Eukaryota</taxon>
        <taxon>Fungi</taxon>
        <taxon>Dikarya</taxon>
        <taxon>Ascomycota</taxon>
        <taxon>Pezizomycotina</taxon>
        <taxon>Dothideomycetes</taxon>
        <taxon>Pleosporomycetidae</taxon>
        <taxon>Pleosporales</taxon>
        <taxon>Amniculicolaceae</taxon>
        <taxon>Amniculicola</taxon>
    </lineage>
</organism>